<evidence type="ECO:0000313" key="8">
    <source>
        <dbReference type="Proteomes" id="UP000621454"/>
    </source>
</evidence>
<keyword evidence="8" id="KW-1185">Reference proteome</keyword>
<dbReference type="Gene3D" id="1.10.357.10">
    <property type="entry name" value="Tetracycline Repressor, domain 2"/>
    <property type="match status" value="1"/>
</dbReference>
<evidence type="ECO:0000259" key="6">
    <source>
        <dbReference type="PROSITE" id="PS50977"/>
    </source>
</evidence>
<keyword evidence="2 4" id="KW-0238">DNA-binding</keyword>
<feature type="domain" description="HTH tetR-type" evidence="6">
    <location>
        <begin position="11"/>
        <end position="71"/>
    </location>
</feature>
<sequence length="216" mass="23659">MAGGTKRLPRAVREQQMLDAAVKVFSANGFRDTSMDAIAAEAQISKPMLYLYYGSKDELFAACLNRESTRFIEAMSVGFDPHLKQRDQARTVIYALLAYVDSNRESWRVLYRVAMGQASFAHLVSLSRSQLIEMVAELLRRGTTDPTATDTDFELMAVALVGAGEAVADRVSEGDIDLDEAADLMVAMGWHGLAGGKHHEEHAEPESSESEARSVG</sequence>
<dbReference type="InterPro" id="IPR036271">
    <property type="entry name" value="Tet_transcr_reg_TetR-rel_C_sf"/>
</dbReference>
<dbReference type="GO" id="GO:0003700">
    <property type="term" value="F:DNA-binding transcription factor activity"/>
    <property type="evidence" value="ECO:0007669"/>
    <property type="project" value="TreeGrafter"/>
</dbReference>
<dbReference type="InterPro" id="IPR050109">
    <property type="entry name" value="HTH-type_TetR-like_transc_reg"/>
</dbReference>
<dbReference type="SUPFAM" id="SSF46689">
    <property type="entry name" value="Homeodomain-like"/>
    <property type="match status" value="1"/>
</dbReference>
<evidence type="ECO:0000256" key="1">
    <source>
        <dbReference type="ARBA" id="ARBA00023015"/>
    </source>
</evidence>
<organism evidence="7 8">
    <name type="scientific">Gordonia jinhuaensis</name>
    <dbReference type="NCBI Taxonomy" id="1517702"/>
    <lineage>
        <taxon>Bacteria</taxon>
        <taxon>Bacillati</taxon>
        <taxon>Actinomycetota</taxon>
        <taxon>Actinomycetes</taxon>
        <taxon>Mycobacteriales</taxon>
        <taxon>Gordoniaceae</taxon>
        <taxon>Gordonia</taxon>
    </lineage>
</organism>
<comment type="caution">
    <text evidence="7">The sequence shown here is derived from an EMBL/GenBank/DDBJ whole genome shotgun (WGS) entry which is preliminary data.</text>
</comment>
<reference evidence="7" key="2">
    <citation type="submission" date="2020-09" db="EMBL/GenBank/DDBJ databases">
        <authorList>
            <person name="Sun Q."/>
            <person name="Zhou Y."/>
        </authorList>
    </citation>
    <scope>NUCLEOTIDE SEQUENCE</scope>
    <source>
        <strain evidence="7">CGMCC 1.12827</strain>
    </source>
</reference>
<proteinExistence type="predicted"/>
<reference evidence="7" key="1">
    <citation type="journal article" date="2014" name="Int. J. Syst. Evol. Microbiol.">
        <title>Complete genome sequence of Corynebacterium casei LMG S-19264T (=DSM 44701T), isolated from a smear-ripened cheese.</title>
        <authorList>
            <consortium name="US DOE Joint Genome Institute (JGI-PGF)"/>
            <person name="Walter F."/>
            <person name="Albersmeier A."/>
            <person name="Kalinowski J."/>
            <person name="Ruckert C."/>
        </authorList>
    </citation>
    <scope>NUCLEOTIDE SEQUENCE</scope>
    <source>
        <strain evidence="7">CGMCC 1.12827</strain>
    </source>
</reference>
<evidence type="ECO:0000256" key="4">
    <source>
        <dbReference type="PROSITE-ProRule" id="PRU00335"/>
    </source>
</evidence>
<dbReference type="PANTHER" id="PTHR30055">
    <property type="entry name" value="HTH-TYPE TRANSCRIPTIONAL REGULATOR RUTR"/>
    <property type="match status" value="1"/>
</dbReference>
<feature type="DNA-binding region" description="H-T-H motif" evidence="4">
    <location>
        <begin position="34"/>
        <end position="53"/>
    </location>
</feature>
<dbReference type="InterPro" id="IPR001647">
    <property type="entry name" value="HTH_TetR"/>
</dbReference>
<dbReference type="AlphaFoldDB" id="A0A916T1G0"/>
<dbReference type="PANTHER" id="PTHR30055:SF158">
    <property type="entry name" value="POSSIBLE TRANSCRIPTIONAL REGULATORY PROTEIN (PROBABLY TETR-FAMILY)"/>
    <property type="match status" value="1"/>
</dbReference>
<dbReference type="PROSITE" id="PS50977">
    <property type="entry name" value="HTH_TETR_2"/>
    <property type="match status" value="1"/>
</dbReference>
<keyword evidence="1" id="KW-0805">Transcription regulation</keyword>
<protein>
    <submittedName>
        <fullName evidence="7">TetR family transcriptional regulator</fullName>
    </submittedName>
</protein>
<evidence type="ECO:0000256" key="2">
    <source>
        <dbReference type="ARBA" id="ARBA00023125"/>
    </source>
</evidence>
<evidence type="ECO:0000256" key="5">
    <source>
        <dbReference type="SAM" id="MobiDB-lite"/>
    </source>
</evidence>
<dbReference type="GO" id="GO:0000976">
    <property type="term" value="F:transcription cis-regulatory region binding"/>
    <property type="evidence" value="ECO:0007669"/>
    <property type="project" value="TreeGrafter"/>
</dbReference>
<dbReference type="Pfam" id="PF00440">
    <property type="entry name" value="TetR_N"/>
    <property type="match status" value="1"/>
</dbReference>
<dbReference type="Pfam" id="PF21943">
    <property type="entry name" value="TetR_C_46"/>
    <property type="match status" value="1"/>
</dbReference>
<feature type="region of interest" description="Disordered" evidence="5">
    <location>
        <begin position="196"/>
        <end position="216"/>
    </location>
</feature>
<dbReference type="InterPro" id="IPR054129">
    <property type="entry name" value="DesT_TetR_C"/>
</dbReference>
<dbReference type="PRINTS" id="PR00455">
    <property type="entry name" value="HTHTETR"/>
</dbReference>
<dbReference type="RefSeq" id="WP_188586006.1">
    <property type="nucleotide sequence ID" value="NZ_BMGC01000008.1"/>
</dbReference>
<gene>
    <name evidence="7" type="ORF">GCM10011489_15240</name>
</gene>
<evidence type="ECO:0000256" key="3">
    <source>
        <dbReference type="ARBA" id="ARBA00023163"/>
    </source>
</evidence>
<accession>A0A916T1G0</accession>
<dbReference type="GO" id="GO:0045892">
    <property type="term" value="P:negative regulation of DNA-templated transcription"/>
    <property type="evidence" value="ECO:0007669"/>
    <property type="project" value="UniProtKB-ARBA"/>
</dbReference>
<evidence type="ECO:0000313" key="7">
    <source>
        <dbReference type="EMBL" id="GGB28017.1"/>
    </source>
</evidence>
<keyword evidence="3" id="KW-0804">Transcription</keyword>
<dbReference type="SUPFAM" id="SSF48498">
    <property type="entry name" value="Tetracyclin repressor-like, C-terminal domain"/>
    <property type="match status" value="1"/>
</dbReference>
<dbReference type="FunFam" id="1.10.10.60:FF:000141">
    <property type="entry name" value="TetR family transcriptional regulator"/>
    <property type="match status" value="1"/>
</dbReference>
<name>A0A916T1G0_9ACTN</name>
<dbReference type="InterPro" id="IPR009057">
    <property type="entry name" value="Homeodomain-like_sf"/>
</dbReference>
<dbReference type="EMBL" id="BMGC01000008">
    <property type="protein sequence ID" value="GGB28017.1"/>
    <property type="molecule type" value="Genomic_DNA"/>
</dbReference>
<dbReference type="Proteomes" id="UP000621454">
    <property type="component" value="Unassembled WGS sequence"/>
</dbReference>